<sequence length="488" mass="52197">MRTRTESRHPSPPSRNPETVFRESPPLARTGRIPLQRPAEGETPTRPSVQALRGRDGFDAPVRGQVTAPVEVATPVPETRTLPSPVTLNLTASVGARGANQPGDVRQVQDRLQQLGYLSEADHAAEQADASGTDPISEQAMPQTMDALRRFQREVAGQSDGKISPRGITARALADPTYGTQSTINPGAADATAGLPVSTLPRPVAQIVQAVEAAESGANAVLGESPALLRNASGTPASFGRGQLIGGTALDVLTRHPEAARHYGLEAQQLQDLGNIAQSTREAYRAISAQIPAGGDTEEGLQRRIAEYTSSEQGADFRTRTGLGDADIENMFRAAQLRAQLPRQANSGETYETLMRRPDVAANIRALDLGESDVSAYLRRPAIHGENREGFITRALLSSEHGQALRDAMTDNGGIPMSRLLIQDNYDQVCAQGAQLLRRPLSAREAAQATMLAHNGPSALTPFFESLRQGRPAVVTPYVTQAMANWTP</sequence>
<dbReference type="EMBL" id="MPIN01000008">
    <property type="protein sequence ID" value="OJH37474.1"/>
    <property type="molecule type" value="Genomic_DNA"/>
</dbReference>
<dbReference type="STRING" id="83449.BON30_29815"/>
<comment type="caution">
    <text evidence="3">The sequence shown here is derived from an EMBL/GenBank/DDBJ whole genome shotgun (WGS) entry which is preliminary data.</text>
</comment>
<reference evidence="3 4" key="2">
    <citation type="submission" date="2016-12" db="EMBL/GenBank/DDBJ databases">
        <title>Draft Genome Sequence of Cystobacter ferrugineus Strain Cbfe23.</title>
        <authorList>
            <person name="Akbar S."/>
            <person name="Dowd S.E."/>
            <person name="Stevens D.C."/>
        </authorList>
    </citation>
    <scope>NUCLEOTIDE SEQUENCE [LARGE SCALE GENOMIC DNA]</scope>
    <source>
        <strain evidence="3 4">Cbfe23</strain>
    </source>
</reference>
<dbReference type="AlphaFoldDB" id="A0A1L9B5E5"/>
<evidence type="ECO:0000313" key="4">
    <source>
        <dbReference type="Proteomes" id="UP000182229"/>
    </source>
</evidence>
<evidence type="ECO:0000313" key="3">
    <source>
        <dbReference type="EMBL" id="OJH37474.1"/>
    </source>
</evidence>
<keyword evidence="4" id="KW-1185">Reference proteome</keyword>
<proteinExistence type="predicted"/>
<gene>
    <name evidence="3" type="ORF">BON30_29815</name>
</gene>
<dbReference type="InterPro" id="IPR002477">
    <property type="entry name" value="Peptidoglycan-bd-like"/>
</dbReference>
<name>A0A1L9B5E5_9BACT</name>
<dbReference type="RefSeq" id="WP_071901809.1">
    <property type="nucleotide sequence ID" value="NZ_MPIN01000008.1"/>
</dbReference>
<dbReference type="InterPro" id="IPR036366">
    <property type="entry name" value="PGBDSf"/>
</dbReference>
<dbReference type="Gene3D" id="1.10.101.10">
    <property type="entry name" value="PGBD-like superfamily/PGBD"/>
    <property type="match status" value="1"/>
</dbReference>
<accession>A0A1L9B5E5</accession>
<reference evidence="4" key="1">
    <citation type="submission" date="2016-11" db="EMBL/GenBank/DDBJ databases">
        <authorList>
            <person name="Shukria A."/>
            <person name="Stevens D.C."/>
        </authorList>
    </citation>
    <scope>NUCLEOTIDE SEQUENCE [LARGE SCALE GENOMIC DNA]</scope>
    <source>
        <strain evidence="4">Cbfe23</strain>
    </source>
</reference>
<evidence type="ECO:0000259" key="2">
    <source>
        <dbReference type="Pfam" id="PF01471"/>
    </source>
</evidence>
<feature type="domain" description="Peptidoglycan binding-like" evidence="2">
    <location>
        <begin position="103"/>
        <end position="165"/>
    </location>
</feature>
<organism evidence="3 4">
    <name type="scientific">Cystobacter ferrugineus</name>
    <dbReference type="NCBI Taxonomy" id="83449"/>
    <lineage>
        <taxon>Bacteria</taxon>
        <taxon>Pseudomonadati</taxon>
        <taxon>Myxococcota</taxon>
        <taxon>Myxococcia</taxon>
        <taxon>Myxococcales</taxon>
        <taxon>Cystobacterineae</taxon>
        <taxon>Archangiaceae</taxon>
        <taxon>Cystobacter</taxon>
    </lineage>
</organism>
<dbReference type="Pfam" id="PF01471">
    <property type="entry name" value="PG_binding_1"/>
    <property type="match status" value="1"/>
</dbReference>
<protein>
    <recommendedName>
        <fullName evidence="2">Peptidoglycan binding-like domain-containing protein</fullName>
    </recommendedName>
</protein>
<dbReference type="Proteomes" id="UP000182229">
    <property type="component" value="Unassembled WGS sequence"/>
</dbReference>
<evidence type="ECO:0000256" key="1">
    <source>
        <dbReference type="SAM" id="MobiDB-lite"/>
    </source>
</evidence>
<feature type="region of interest" description="Disordered" evidence="1">
    <location>
        <begin position="1"/>
        <end position="61"/>
    </location>
</feature>